<protein>
    <recommendedName>
        <fullName evidence="4">WD40 repeat domain-containing protein</fullName>
    </recommendedName>
</protein>
<dbReference type="Proteomes" id="UP000618818">
    <property type="component" value="Unassembled WGS sequence"/>
</dbReference>
<keyword evidence="3" id="KW-1185">Reference proteome</keyword>
<feature type="transmembrane region" description="Helical" evidence="1">
    <location>
        <begin position="41"/>
        <end position="60"/>
    </location>
</feature>
<evidence type="ECO:0000256" key="1">
    <source>
        <dbReference type="SAM" id="Phobius"/>
    </source>
</evidence>
<dbReference type="SUPFAM" id="SSF50969">
    <property type="entry name" value="YVTN repeat-like/Quinoprotein amine dehydrogenase"/>
    <property type="match status" value="1"/>
</dbReference>
<dbReference type="RefSeq" id="WP_191195707.1">
    <property type="nucleotide sequence ID" value="NZ_JACXYZ010000002.1"/>
</dbReference>
<dbReference type="EMBL" id="JACXYZ010000002">
    <property type="protein sequence ID" value="MBD3925842.1"/>
    <property type="molecule type" value="Genomic_DNA"/>
</dbReference>
<proteinExistence type="predicted"/>
<organism evidence="2 3">
    <name type="scientific">Nocardioides cavernae</name>
    <dbReference type="NCBI Taxonomy" id="1921566"/>
    <lineage>
        <taxon>Bacteria</taxon>
        <taxon>Bacillati</taxon>
        <taxon>Actinomycetota</taxon>
        <taxon>Actinomycetes</taxon>
        <taxon>Propionibacteriales</taxon>
        <taxon>Nocardioidaceae</taxon>
        <taxon>Nocardioides</taxon>
    </lineage>
</organism>
<sequence>MTGLLNDVMRDRADHLEPPEVDVAAIARDGERAVRRRRATVVAGLAAASVVAAVSGAALLGTRGSDDGEVAGSPPAGVQPLTWTAGRTLHTAGGESVDLAAEVRAWVWVVDDVVYTDPGHRVHLWRDGRDQVVGETASPDTDLAELVSDGTFVAWVGTDRRVVRLDVADGTTVRGPALPGERPRVTAIDGAEVYLADSAGVYAWQPSTPSRYRTLDTDPRAVVLDAESGTLVRTAPGRTVLLEREGTTLHVSSREFADLSPDARLVSLDDADIGKVVDTTTGREVTLDHGHEWAVGYQWLGPTTVATLAFDGMDDETSMDGWLLTCDALTGACSPGEQLPPLGDFQLPAGLHLAAP</sequence>
<keyword evidence="1" id="KW-0472">Membrane</keyword>
<evidence type="ECO:0008006" key="4">
    <source>
        <dbReference type="Google" id="ProtNLM"/>
    </source>
</evidence>
<evidence type="ECO:0000313" key="3">
    <source>
        <dbReference type="Proteomes" id="UP000618818"/>
    </source>
</evidence>
<gene>
    <name evidence="2" type="ORF">IEZ26_14500</name>
</gene>
<reference evidence="2 3" key="1">
    <citation type="submission" date="2020-09" db="EMBL/GenBank/DDBJ databases">
        <title>novel species in genus Nocardioides.</title>
        <authorList>
            <person name="Zhang G."/>
        </authorList>
    </citation>
    <scope>NUCLEOTIDE SEQUENCE [LARGE SCALE GENOMIC DNA]</scope>
    <source>
        <strain evidence="2 3">KCTC 39551</strain>
    </source>
</reference>
<comment type="caution">
    <text evidence="2">The sequence shown here is derived from an EMBL/GenBank/DDBJ whole genome shotgun (WGS) entry which is preliminary data.</text>
</comment>
<keyword evidence="1" id="KW-1133">Transmembrane helix</keyword>
<accession>A0ABR8NCH2</accession>
<name>A0ABR8NCH2_9ACTN</name>
<keyword evidence="1" id="KW-0812">Transmembrane</keyword>
<evidence type="ECO:0000313" key="2">
    <source>
        <dbReference type="EMBL" id="MBD3925842.1"/>
    </source>
</evidence>
<dbReference type="InterPro" id="IPR011044">
    <property type="entry name" value="Quino_amine_DH_bsu"/>
</dbReference>